<accession>A0A6H5I8W2</accession>
<organism evidence="2 3">
    <name type="scientific">Trichogramma brassicae</name>
    <dbReference type="NCBI Taxonomy" id="86971"/>
    <lineage>
        <taxon>Eukaryota</taxon>
        <taxon>Metazoa</taxon>
        <taxon>Ecdysozoa</taxon>
        <taxon>Arthropoda</taxon>
        <taxon>Hexapoda</taxon>
        <taxon>Insecta</taxon>
        <taxon>Pterygota</taxon>
        <taxon>Neoptera</taxon>
        <taxon>Endopterygota</taxon>
        <taxon>Hymenoptera</taxon>
        <taxon>Apocrita</taxon>
        <taxon>Proctotrupomorpha</taxon>
        <taxon>Chalcidoidea</taxon>
        <taxon>Trichogrammatidae</taxon>
        <taxon>Trichogramma</taxon>
    </lineage>
</organism>
<gene>
    <name evidence="2" type="ORF">TBRA_LOCUS5556</name>
</gene>
<evidence type="ECO:0000313" key="2">
    <source>
        <dbReference type="EMBL" id="CAB0033658.1"/>
    </source>
</evidence>
<proteinExistence type="predicted"/>
<evidence type="ECO:0000313" key="3">
    <source>
        <dbReference type="Proteomes" id="UP000479190"/>
    </source>
</evidence>
<feature type="region of interest" description="Disordered" evidence="1">
    <location>
        <begin position="53"/>
        <end position="73"/>
    </location>
</feature>
<dbReference type="AlphaFoldDB" id="A0A6H5I8W2"/>
<feature type="region of interest" description="Disordered" evidence="1">
    <location>
        <begin position="115"/>
        <end position="147"/>
    </location>
</feature>
<sequence length="147" mass="16125">MTNGSNVHQNFTPILDPRIPSQNGARSVDQVQQLPTNSCYMPKILLEIKKSSPEMTNGSAPKMTNGSNVHQNFTPILDPRIQSQNGGRSVDQVQQLPTNSCYKPKILLEIKKSSPEMTNGSAPKMTNGSNVHQNSTPICDPRILSQI</sequence>
<feature type="compositionally biased region" description="Polar residues" evidence="1">
    <location>
        <begin position="115"/>
        <end position="137"/>
    </location>
</feature>
<feature type="region of interest" description="Disordered" evidence="1">
    <location>
        <begin position="1"/>
        <end position="24"/>
    </location>
</feature>
<feature type="compositionally biased region" description="Polar residues" evidence="1">
    <location>
        <begin position="1"/>
        <end position="12"/>
    </location>
</feature>
<dbReference type="EMBL" id="CADCXV010000716">
    <property type="protein sequence ID" value="CAB0033658.1"/>
    <property type="molecule type" value="Genomic_DNA"/>
</dbReference>
<dbReference type="OrthoDB" id="448954at2759"/>
<dbReference type="Proteomes" id="UP000479190">
    <property type="component" value="Unassembled WGS sequence"/>
</dbReference>
<name>A0A6H5I8W2_9HYME</name>
<protein>
    <submittedName>
        <fullName evidence="2">Uncharacterized protein</fullName>
    </submittedName>
</protein>
<keyword evidence="3" id="KW-1185">Reference proteome</keyword>
<evidence type="ECO:0000256" key="1">
    <source>
        <dbReference type="SAM" id="MobiDB-lite"/>
    </source>
</evidence>
<reference evidence="2 3" key="1">
    <citation type="submission" date="2020-02" db="EMBL/GenBank/DDBJ databases">
        <authorList>
            <person name="Ferguson B K."/>
        </authorList>
    </citation>
    <scope>NUCLEOTIDE SEQUENCE [LARGE SCALE GENOMIC DNA]</scope>
</reference>